<evidence type="ECO:0000259" key="1">
    <source>
        <dbReference type="SMART" id="SM01321"/>
    </source>
</evidence>
<dbReference type="RefSeq" id="WP_126160872.1">
    <property type="nucleotide sequence ID" value="NZ_RQPJ01000001.1"/>
</dbReference>
<dbReference type="EMBL" id="RQPJ01000001">
    <property type="protein sequence ID" value="RTE55570.1"/>
    <property type="molecule type" value="Genomic_DNA"/>
</dbReference>
<evidence type="ECO:0000313" key="3">
    <source>
        <dbReference type="Proteomes" id="UP000267585"/>
    </source>
</evidence>
<dbReference type="GO" id="GO:0006313">
    <property type="term" value="P:DNA transposition"/>
    <property type="evidence" value="ECO:0007669"/>
    <property type="project" value="InterPro"/>
</dbReference>
<feature type="domain" description="Transposase IS200-like" evidence="1">
    <location>
        <begin position="7"/>
        <end position="122"/>
    </location>
</feature>
<dbReference type="PANTHER" id="PTHR34322">
    <property type="entry name" value="TRANSPOSASE, Y1_TNP DOMAIN-CONTAINING"/>
    <property type="match status" value="1"/>
</dbReference>
<dbReference type="InterPro" id="IPR036515">
    <property type="entry name" value="Transposase_17_sf"/>
</dbReference>
<dbReference type="Pfam" id="PF01797">
    <property type="entry name" value="Y1_Tnp"/>
    <property type="match status" value="1"/>
</dbReference>
<keyword evidence="3" id="KW-1185">Reference proteome</keyword>
<dbReference type="GO" id="GO:0004803">
    <property type="term" value="F:transposase activity"/>
    <property type="evidence" value="ECO:0007669"/>
    <property type="project" value="InterPro"/>
</dbReference>
<comment type="caution">
    <text evidence="2">The sequence shown here is derived from an EMBL/GenBank/DDBJ whole genome shotgun (WGS) entry which is preliminary data.</text>
</comment>
<sequence>MKLQKLETDRYYHIYNRGINGALIFRSKENKTYFLKLMNKYLSHKVSILAFCLMGNHYHMAVQVIEEEKIVTQSFSNLFNAYAKAFNKMYNRTGSLFEKHYRRVLVQDTNYLRNLITYINTNPAYHGVNKDYKTFEFSSYRSTVCQDSNEDLVPIAKEEVINLFGDTENFEYLHEQKRKLDINRLDLE</sequence>
<dbReference type="OrthoDB" id="9788881at2"/>
<dbReference type="SMART" id="SM01321">
    <property type="entry name" value="Y1_Tnp"/>
    <property type="match status" value="1"/>
</dbReference>
<dbReference type="Proteomes" id="UP000267585">
    <property type="component" value="Unassembled WGS sequence"/>
</dbReference>
<dbReference type="SUPFAM" id="SSF143422">
    <property type="entry name" value="Transposase IS200-like"/>
    <property type="match status" value="1"/>
</dbReference>
<dbReference type="AlphaFoldDB" id="A0A3S0IQV5"/>
<accession>A0A3S0IQV5</accession>
<proteinExistence type="predicted"/>
<dbReference type="PANTHER" id="PTHR34322:SF2">
    <property type="entry name" value="TRANSPOSASE IS200-LIKE DOMAIN-CONTAINING PROTEIN"/>
    <property type="match status" value="1"/>
</dbReference>
<gene>
    <name evidence="2" type="ORF">EHW67_03125</name>
</gene>
<evidence type="ECO:0000313" key="2">
    <source>
        <dbReference type="EMBL" id="RTE55570.1"/>
    </source>
</evidence>
<dbReference type="InterPro" id="IPR002686">
    <property type="entry name" value="Transposase_17"/>
</dbReference>
<protein>
    <recommendedName>
        <fullName evidence="1">Transposase IS200-like domain-containing protein</fullName>
    </recommendedName>
</protein>
<reference evidence="2 3" key="1">
    <citation type="submission" date="2018-11" db="EMBL/GenBank/DDBJ databases">
        <title>Arenibacter aquaticus sp.nov., a marine bacterium isolated from surface seawater in the South China Sea.</title>
        <authorList>
            <person name="Guo J."/>
            <person name="Sun J."/>
        </authorList>
    </citation>
    <scope>NUCLEOTIDE SEQUENCE [LARGE SCALE GENOMIC DNA]</scope>
    <source>
        <strain evidence="2 3">GUO666</strain>
    </source>
</reference>
<dbReference type="Gene3D" id="3.30.70.1290">
    <property type="entry name" value="Transposase IS200-like"/>
    <property type="match status" value="1"/>
</dbReference>
<organism evidence="2 3">
    <name type="scientific">Arenibacter aquaticus</name>
    <dbReference type="NCBI Taxonomy" id="2489054"/>
    <lineage>
        <taxon>Bacteria</taxon>
        <taxon>Pseudomonadati</taxon>
        <taxon>Bacteroidota</taxon>
        <taxon>Flavobacteriia</taxon>
        <taxon>Flavobacteriales</taxon>
        <taxon>Flavobacteriaceae</taxon>
        <taxon>Arenibacter</taxon>
    </lineage>
</organism>
<name>A0A3S0IQV5_9FLAO</name>
<dbReference type="GO" id="GO:0003677">
    <property type="term" value="F:DNA binding"/>
    <property type="evidence" value="ECO:0007669"/>
    <property type="project" value="InterPro"/>
</dbReference>